<dbReference type="Proteomes" id="UP000001058">
    <property type="component" value="Unassembled WGS sequence"/>
</dbReference>
<dbReference type="EMBL" id="GL378352">
    <property type="protein sequence ID" value="EFJ46300.1"/>
    <property type="molecule type" value="Genomic_DNA"/>
</dbReference>
<dbReference type="InParanoid" id="D8U248"/>
<dbReference type="OrthoDB" id="534990at2759"/>
<feature type="region of interest" description="Disordered" evidence="1">
    <location>
        <begin position="202"/>
        <end position="229"/>
    </location>
</feature>
<evidence type="ECO:0000259" key="3">
    <source>
        <dbReference type="Pfam" id="PF12499"/>
    </source>
</evidence>
<keyword evidence="2" id="KW-0812">Transmembrane</keyword>
<gene>
    <name evidence="4" type="ORF">VOLCADRAFT_105653</name>
</gene>
<dbReference type="KEGG" id="vcn:VOLCADRAFT_105653"/>
<keyword evidence="2" id="KW-1133">Transmembrane helix</keyword>
<feature type="compositionally biased region" description="Pro residues" evidence="1">
    <location>
        <begin position="203"/>
        <end position="218"/>
    </location>
</feature>
<dbReference type="Pfam" id="PF12499">
    <property type="entry name" value="DUF3707"/>
    <property type="match status" value="1"/>
</dbReference>
<keyword evidence="5" id="KW-1185">Reference proteome</keyword>
<dbReference type="RefSeq" id="XP_002952747.1">
    <property type="nucleotide sequence ID" value="XM_002952701.1"/>
</dbReference>
<sequence>MSRLLLPAHETGPGAVLMLALVAGMAVFVRASYLTGTMFPYENCVQNTKYSRFSASFSSYSVDTIRNTSTFCIRLHVGPTCVSGPYRCCNPTAYINKIKLSPSLGCRGSVGSVNVLTPSGKNYSVSSIYFERHMGQDVMKVTPLMQWLKSPDAIRDVRVCFNLKRPCWNLNMFSYNTRKIEYSLYDKKVDDYECCPVGVIGLPQPPSPPPRPSRPFGPGPSSAAEPTAP</sequence>
<name>D8U248_VOLCA</name>
<evidence type="ECO:0000256" key="2">
    <source>
        <dbReference type="SAM" id="Phobius"/>
    </source>
</evidence>
<organism evidence="5">
    <name type="scientific">Volvox carteri f. nagariensis</name>
    <dbReference type="NCBI Taxonomy" id="3068"/>
    <lineage>
        <taxon>Eukaryota</taxon>
        <taxon>Viridiplantae</taxon>
        <taxon>Chlorophyta</taxon>
        <taxon>core chlorophytes</taxon>
        <taxon>Chlorophyceae</taxon>
        <taxon>CS clade</taxon>
        <taxon>Chlamydomonadales</taxon>
        <taxon>Volvocaceae</taxon>
        <taxon>Volvox</taxon>
    </lineage>
</organism>
<reference evidence="4 5" key="1">
    <citation type="journal article" date="2010" name="Science">
        <title>Genomic analysis of organismal complexity in the multicellular green alga Volvox carteri.</title>
        <authorList>
            <person name="Prochnik S.E."/>
            <person name="Umen J."/>
            <person name="Nedelcu A.M."/>
            <person name="Hallmann A."/>
            <person name="Miller S.M."/>
            <person name="Nishii I."/>
            <person name="Ferris P."/>
            <person name="Kuo A."/>
            <person name="Mitros T."/>
            <person name="Fritz-Laylin L.K."/>
            <person name="Hellsten U."/>
            <person name="Chapman J."/>
            <person name="Simakov O."/>
            <person name="Rensing S.A."/>
            <person name="Terry A."/>
            <person name="Pangilinan J."/>
            <person name="Kapitonov V."/>
            <person name="Jurka J."/>
            <person name="Salamov A."/>
            <person name="Shapiro H."/>
            <person name="Schmutz J."/>
            <person name="Grimwood J."/>
            <person name="Lindquist E."/>
            <person name="Lucas S."/>
            <person name="Grigoriev I.V."/>
            <person name="Schmitt R."/>
            <person name="Kirk D."/>
            <person name="Rokhsar D.S."/>
        </authorList>
    </citation>
    <scope>NUCLEOTIDE SEQUENCE [LARGE SCALE GENOMIC DNA]</scope>
    <source>
        <strain evidence="5">f. Nagariensis / Eve</strain>
    </source>
</reference>
<proteinExistence type="predicted"/>
<feature type="domain" description="Pherophorin" evidence="3">
    <location>
        <begin position="39"/>
        <end position="196"/>
    </location>
</feature>
<dbReference type="GeneID" id="9627250"/>
<evidence type="ECO:0000313" key="5">
    <source>
        <dbReference type="Proteomes" id="UP000001058"/>
    </source>
</evidence>
<accession>D8U248</accession>
<feature type="transmembrane region" description="Helical" evidence="2">
    <location>
        <begin position="12"/>
        <end position="33"/>
    </location>
</feature>
<evidence type="ECO:0000256" key="1">
    <source>
        <dbReference type="SAM" id="MobiDB-lite"/>
    </source>
</evidence>
<dbReference type="AlphaFoldDB" id="D8U248"/>
<dbReference type="InterPro" id="IPR024616">
    <property type="entry name" value="Pherophorin"/>
</dbReference>
<evidence type="ECO:0000313" key="4">
    <source>
        <dbReference type="EMBL" id="EFJ46300.1"/>
    </source>
</evidence>
<protein>
    <recommendedName>
        <fullName evidence="3">Pherophorin domain-containing protein</fullName>
    </recommendedName>
</protein>
<keyword evidence="2" id="KW-0472">Membrane</keyword>